<dbReference type="STRING" id="2018661.A0A2A2KC66"/>
<dbReference type="AlphaFoldDB" id="A0A2A2KC66"/>
<accession>A0A2A2KC66</accession>
<evidence type="ECO:0000313" key="2">
    <source>
        <dbReference type="EMBL" id="PAV71521.1"/>
    </source>
</evidence>
<evidence type="ECO:0000313" key="3">
    <source>
        <dbReference type="Proteomes" id="UP000218231"/>
    </source>
</evidence>
<dbReference type="Proteomes" id="UP000218231">
    <property type="component" value="Unassembled WGS sequence"/>
</dbReference>
<name>A0A2A2KC66_9BILA</name>
<feature type="region of interest" description="Disordered" evidence="1">
    <location>
        <begin position="1"/>
        <end position="27"/>
    </location>
</feature>
<dbReference type="PANTHER" id="PTHR12048:SF0">
    <property type="entry name" value="CCAAT_ENHANCER-BINDING PROTEIN ZETA"/>
    <property type="match status" value="1"/>
</dbReference>
<protein>
    <submittedName>
        <fullName evidence="2">Uncharacterized protein</fullName>
    </submittedName>
</protein>
<comment type="caution">
    <text evidence="2">The sequence shown here is derived from an EMBL/GenBank/DDBJ whole genome shotgun (WGS) entry which is preliminary data.</text>
</comment>
<dbReference type="PANTHER" id="PTHR12048">
    <property type="entry name" value="CCAAT-BINDING FACTOR-RELATED"/>
    <property type="match status" value="1"/>
</dbReference>
<dbReference type="EMBL" id="LIAE01009004">
    <property type="protein sequence ID" value="PAV71521.1"/>
    <property type="molecule type" value="Genomic_DNA"/>
</dbReference>
<dbReference type="InterPro" id="IPR040155">
    <property type="entry name" value="CEBPZ/Mak21-like"/>
</dbReference>
<organism evidence="2 3">
    <name type="scientific">Diploscapter pachys</name>
    <dbReference type="NCBI Taxonomy" id="2018661"/>
    <lineage>
        <taxon>Eukaryota</taxon>
        <taxon>Metazoa</taxon>
        <taxon>Ecdysozoa</taxon>
        <taxon>Nematoda</taxon>
        <taxon>Chromadorea</taxon>
        <taxon>Rhabditida</taxon>
        <taxon>Rhabditina</taxon>
        <taxon>Rhabditomorpha</taxon>
        <taxon>Rhabditoidea</taxon>
        <taxon>Rhabditidae</taxon>
        <taxon>Diploscapter</taxon>
    </lineage>
</organism>
<proteinExistence type="predicted"/>
<sequence>MSENSLKSEKKKKRSSGNFKERKTDVESTLIKHTEGQKWYSYQVNKLSQGPQNLDDQAVRTLFQEAEQLYNQEVVNYVKEAQKSGGSEASWLFQVLKKGTAQDKMSAVQLQTHTSPIHALQYIQFMIESVEEKKIRDAMQYIPILEDVFLNVYLPPERKLVTFSSRPLSSLKDHPKDDQKRKKSLILWIFEHQLKLIYEKFIRALGNCAGGNVEDLNKKSLKTILNLLAERPEGEQREKKIKYKIQFKMNKFEILLTMLVNKLGHPNYKIGSFTENLVEELARRQPAMRSVIVKEIERLIYRQLNI</sequence>
<dbReference type="GO" id="GO:0005634">
    <property type="term" value="C:nucleus"/>
    <property type="evidence" value="ECO:0007669"/>
    <property type="project" value="TreeGrafter"/>
</dbReference>
<gene>
    <name evidence="2" type="ORF">WR25_24804</name>
</gene>
<keyword evidence="3" id="KW-1185">Reference proteome</keyword>
<dbReference type="OrthoDB" id="5875636at2759"/>
<reference evidence="2 3" key="1">
    <citation type="journal article" date="2017" name="Curr. Biol.">
        <title>Genome architecture and evolution of a unichromosomal asexual nematode.</title>
        <authorList>
            <person name="Fradin H."/>
            <person name="Zegar C."/>
            <person name="Gutwein M."/>
            <person name="Lucas J."/>
            <person name="Kovtun M."/>
            <person name="Corcoran D."/>
            <person name="Baugh L.R."/>
            <person name="Kiontke K."/>
            <person name="Gunsalus K."/>
            <person name="Fitch D.H."/>
            <person name="Piano F."/>
        </authorList>
    </citation>
    <scope>NUCLEOTIDE SEQUENCE [LARGE SCALE GENOMIC DNA]</scope>
    <source>
        <strain evidence="2">PF1309</strain>
    </source>
</reference>
<evidence type="ECO:0000256" key="1">
    <source>
        <dbReference type="SAM" id="MobiDB-lite"/>
    </source>
</evidence>